<dbReference type="EMBL" id="MGAV01000003">
    <property type="protein sequence ID" value="OGK55459.1"/>
    <property type="molecule type" value="Genomic_DNA"/>
</dbReference>
<dbReference type="InterPro" id="IPR001328">
    <property type="entry name" value="Pept_tRNA_hydro"/>
</dbReference>
<keyword evidence="3 7" id="KW-0378">Hydrolase</keyword>
<evidence type="ECO:0000313" key="11">
    <source>
        <dbReference type="Proteomes" id="UP000177418"/>
    </source>
</evidence>
<accession>A0A1F7JIM1</accession>
<evidence type="ECO:0000256" key="2">
    <source>
        <dbReference type="ARBA" id="ARBA00022555"/>
    </source>
</evidence>
<protein>
    <recommendedName>
        <fullName evidence="6 7">Peptidyl-tRNA hydrolase</fullName>
        <shortName evidence="7">Pth</shortName>
        <ecNumber evidence="1 7">3.1.1.29</ecNumber>
    </recommendedName>
</protein>
<keyword evidence="4 7" id="KW-0694">RNA-binding</keyword>
<keyword evidence="2 7" id="KW-0820">tRNA-binding</keyword>
<dbReference type="GO" id="GO:0004045">
    <property type="term" value="F:peptidyl-tRNA hydrolase activity"/>
    <property type="evidence" value="ECO:0007669"/>
    <property type="project" value="UniProtKB-UniRule"/>
</dbReference>
<evidence type="ECO:0000313" key="10">
    <source>
        <dbReference type="EMBL" id="OGK55459.1"/>
    </source>
</evidence>
<comment type="catalytic activity">
    <reaction evidence="7 8">
        <text>an N-acyl-L-alpha-aminoacyl-tRNA + H2O = an N-acyl-L-amino acid + a tRNA + H(+)</text>
        <dbReference type="Rhea" id="RHEA:54448"/>
        <dbReference type="Rhea" id="RHEA-COMP:10123"/>
        <dbReference type="Rhea" id="RHEA-COMP:13883"/>
        <dbReference type="ChEBI" id="CHEBI:15377"/>
        <dbReference type="ChEBI" id="CHEBI:15378"/>
        <dbReference type="ChEBI" id="CHEBI:59874"/>
        <dbReference type="ChEBI" id="CHEBI:78442"/>
        <dbReference type="ChEBI" id="CHEBI:138191"/>
        <dbReference type="EC" id="3.1.1.29"/>
    </reaction>
</comment>
<evidence type="ECO:0000256" key="4">
    <source>
        <dbReference type="ARBA" id="ARBA00022884"/>
    </source>
</evidence>
<dbReference type="HAMAP" id="MF_00083">
    <property type="entry name" value="Pept_tRNA_hydro_bact"/>
    <property type="match status" value="1"/>
</dbReference>
<comment type="caution">
    <text evidence="10">The sequence shown here is derived from an EMBL/GenBank/DDBJ whole genome shotgun (WGS) entry which is preliminary data.</text>
</comment>
<comment type="similarity">
    <text evidence="5 7 9">Belongs to the PTH family.</text>
</comment>
<dbReference type="SUPFAM" id="SSF53178">
    <property type="entry name" value="Peptidyl-tRNA hydrolase-like"/>
    <property type="match status" value="1"/>
</dbReference>
<evidence type="ECO:0000256" key="8">
    <source>
        <dbReference type="RuleBase" id="RU000673"/>
    </source>
</evidence>
<evidence type="ECO:0000256" key="7">
    <source>
        <dbReference type="HAMAP-Rule" id="MF_00083"/>
    </source>
</evidence>
<dbReference type="CDD" id="cd00462">
    <property type="entry name" value="PTH"/>
    <property type="match status" value="1"/>
</dbReference>
<dbReference type="NCBIfam" id="TIGR00447">
    <property type="entry name" value="pth"/>
    <property type="match status" value="1"/>
</dbReference>
<dbReference type="AlphaFoldDB" id="A0A1F7JIM1"/>
<comment type="subunit">
    <text evidence="7">Monomer.</text>
</comment>
<dbReference type="PANTHER" id="PTHR17224:SF1">
    <property type="entry name" value="PEPTIDYL-TRNA HYDROLASE"/>
    <property type="match status" value="1"/>
</dbReference>
<dbReference type="PROSITE" id="PS01195">
    <property type="entry name" value="PEPT_TRNA_HYDROL_1"/>
    <property type="match status" value="1"/>
</dbReference>
<organism evidence="10 11">
    <name type="scientific">Candidatus Roizmanbacteria bacterium RIFCSPLOWO2_02_FULL_36_11</name>
    <dbReference type="NCBI Taxonomy" id="1802071"/>
    <lineage>
        <taxon>Bacteria</taxon>
        <taxon>Candidatus Roizmaniibacteriota</taxon>
    </lineage>
</organism>
<comment type="function">
    <text evidence="7">Hydrolyzes ribosome-free peptidyl-tRNAs (with 1 or more amino acids incorporated), which drop off the ribosome during protein synthesis, or as a result of ribosome stalling.</text>
</comment>
<evidence type="ECO:0000256" key="9">
    <source>
        <dbReference type="RuleBase" id="RU004320"/>
    </source>
</evidence>
<dbReference type="Gene3D" id="3.40.50.1470">
    <property type="entry name" value="Peptidyl-tRNA hydrolase"/>
    <property type="match status" value="1"/>
</dbReference>
<reference evidence="10 11" key="1">
    <citation type="journal article" date="2016" name="Nat. Commun.">
        <title>Thousands of microbial genomes shed light on interconnected biogeochemical processes in an aquifer system.</title>
        <authorList>
            <person name="Anantharaman K."/>
            <person name="Brown C.T."/>
            <person name="Hug L.A."/>
            <person name="Sharon I."/>
            <person name="Castelle C.J."/>
            <person name="Probst A.J."/>
            <person name="Thomas B.C."/>
            <person name="Singh A."/>
            <person name="Wilkins M.J."/>
            <person name="Karaoz U."/>
            <person name="Brodie E.L."/>
            <person name="Williams K.H."/>
            <person name="Hubbard S.S."/>
            <person name="Banfield J.F."/>
        </authorList>
    </citation>
    <scope>NUCLEOTIDE SEQUENCE [LARGE SCALE GENOMIC DNA]</scope>
</reference>
<dbReference type="PANTHER" id="PTHR17224">
    <property type="entry name" value="PEPTIDYL-TRNA HYDROLASE"/>
    <property type="match status" value="1"/>
</dbReference>
<sequence length="194" mass="22474">MKLIVGLGNPGEKYRNNRHNVGYLFLDYIIQKKEVSSINYQVSSVKPFKRDKYSEAEITEIKLNNETIILAKPQTFMNESGRAVKKIVSSMKYKVLIMNDMFVVHDDLDIKLGEYKIQLGKGPKLHNGIESIEKALGTTEFWRIRIGVDNRDSENRMPGEKYVLQDFTLEEKKTLQSNFDEILTTFVRKHPSRA</sequence>
<feature type="site" description="Stabilizes the basic form of H active site to accept a proton" evidence="7">
    <location>
        <position position="106"/>
    </location>
</feature>
<dbReference type="EC" id="3.1.1.29" evidence="1 7"/>
<feature type="binding site" evidence="7">
    <location>
        <position position="127"/>
    </location>
    <ligand>
        <name>tRNA</name>
        <dbReference type="ChEBI" id="CHEBI:17843"/>
    </ligand>
</feature>
<dbReference type="GO" id="GO:0006515">
    <property type="term" value="P:protein quality control for misfolded or incompletely synthesized proteins"/>
    <property type="evidence" value="ECO:0007669"/>
    <property type="project" value="UniProtKB-UniRule"/>
</dbReference>
<dbReference type="Proteomes" id="UP000177418">
    <property type="component" value="Unassembled WGS sequence"/>
</dbReference>
<evidence type="ECO:0000256" key="6">
    <source>
        <dbReference type="ARBA" id="ARBA00050038"/>
    </source>
</evidence>
<gene>
    <name evidence="7" type="primary">pth</name>
    <name evidence="10" type="ORF">A3H78_01215</name>
</gene>
<name>A0A1F7JIM1_9BACT</name>
<dbReference type="GO" id="GO:0072344">
    <property type="term" value="P:rescue of stalled ribosome"/>
    <property type="evidence" value="ECO:0007669"/>
    <property type="project" value="UniProtKB-UniRule"/>
</dbReference>
<dbReference type="InterPro" id="IPR036416">
    <property type="entry name" value="Pept_tRNA_hydro_sf"/>
</dbReference>
<feature type="binding site" evidence="7">
    <location>
        <position position="78"/>
    </location>
    <ligand>
        <name>tRNA</name>
        <dbReference type="ChEBI" id="CHEBI:17843"/>
    </ligand>
</feature>
<proteinExistence type="inferred from homology"/>
<comment type="function">
    <text evidence="7">Catalyzes the release of premature peptidyl moieties from peptidyl-tRNA molecules trapped in stalled 50S ribosomal subunits, and thus maintains levels of free tRNAs and 50S ribosomes.</text>
</comment>
<evidence type="ECO:0000256" key="1">
    <source>
        <dbReference type="ARBA" id="ARBA00013260"/>
    </source>
</evidence>
<feature type="binding site" evidence="7">
    <location>
        <position position="14"/>
    </location>
    <ligand>
        <name>tRNA</name>
        <dbReference type="ChEBI" id="CHEBI:17843"/>
    </ligand>
</feature>
<dbReference type="InterPro" id="IPR018171">
    <property type="entry name" value="Pept_tRNA_hydro_CS"/>
</dbReference>
<dbReference type="GO" id="GO:0005737">
    <property type="term" value="C:cytoplasm"/>
    <property type="evidence" value="ECO:0007669"/>
    <property type="project" value="UniProtKB-SubCell"/>
</dbReference>
<feature type="binding site" evidence="7">
    <location>
        <position position="76"/>
    </location>
    <ligand>
        <name>tRNA</name>
        <dbReference type="ChEBI" id="CHEBI:17843"/>
    </ligand>
</feature>
<keyword evidence="7" id="KW-0963">Cytoplasm</keyword>
<feature type="site" description="Discriminates between blocked and unblocked aminoacyl-tRNA" evidence="7">
    <location>
        <position position="9"/>
    </location>
</feature>
<dbReference type="GO" id="GO:0000049">
    <property type="term" value="F:tRNA binding"/>
    <property type="evidence" value="ECO:0007669"/>
    <property type="project" value="UniProtKB-UniRule"/>
</dbReference>
<feature type="active site" description="Proton acceptor" evidence="7">
    <location>
        <position position="19"/>
    </location>
</feature>
<evidence type="ECO:0000256" key="5">
    <source>
        <dbReference type="ARBA" id="ARBA00038063"/>
    </source>
</evidence>
<comment type="subcellular location">
    <subcellularLocation>
        <location evidence="7">Cytoplasm</location>
    </subcellularLocation>
</comment>
<dbReference type="Pfam" id="PF01195">
    <property type="entry name" value="Pept_tRNA_hydro"/>
    <property type="match status" value="1"/>
</dbReference>
<evidence type="ECO:0000256" key="3">
    <source>
        <dbReference type="ARBA" id="ARBA00022801"/>
    </source>
</evidence>